<evidence type="ECO:0000313" key="9">
    <source>
        <dbReference type="Proteomes" id="UP000236161"/>
    </source>
</evidence>
<dbReference type="GO" id="GO:0005634">
    <property type="term" value="C:nucleus"/>
    <property type="evidence" value="ECO:0007669"/>
    <property type="project" value="UniProtKB-SubCell"/>
</dbReference>
<evidence type="ECO:0000256" key="2">
    <source>
        <dbReference type="ARBA" id="ARBA00023015"/>
    </source>
</evidence>
<dbReference type="InterPro" id="IPR033897">
    <property type="entry name" value="SRF-like_MADS-box"/>
</dbReference>
<sequence length="251" mass="28306">MARKKVKLEWIANDSARRATLKKRRKGLLKKASELSTLCDVKACLILFAAGEPQPEVWPSHHEAARILAKLKRLPEMEQGKKMMNQEGFMRQRITKLQEQLQKQERENRELETTLLMYQGLMGKTMSDVSIKDLTSLAWLIELKVNQVRKRLDALRKNATPPPQQQQPAAAAAAVAVKKENASPQLPPAAAEKTALEVAMEELQKQDWFSEIMMNPLAAHEEMMGHHLSFLELAGSGFLGGAWPDAYFPVN</sequence>
<keyword evidence="2" id="KW-0805">Transcription regulation</keyword>
<reference evidence="8 9" key="1">
    <citation type="journal article" date="2017" name="Nature">
        <title>The Apostasia genome and the evolution of orchids.</title>
        <authorList>
            <person name="Zhang G.Q."/>
            <person name="Liu K.W."/>
            <person name="Li Z."/>
            <person name="Lohaus R."/>
            <person name="Hsiao Y.Y."/>
            <person name="Niu S.C."/>
            <person name="Wang J.Y."/>
            <person name="Lin Y.C."/>
            <person name="Xu Q."/>
            <person name="Chen L.J."/>
            <person name="Yoshida K."/>
            <person name="Fujiwara S."/>
            <person name="Wang Z.W."/>
            <person name="Zhang Y.Q."/>
            <person name="Mitsuda N."/>
            <person name="Wang M."/>
            <person name="Liu G.H."/>
            <person name="Pecoraro L."/>
            <person name="Huang H.X."/>
            <person name="Xiao X.J."/>
            <person name="Lin M."/>
            <person name="Wu X.Y."/>
            <person name="Wu W.L."/>
            <person name="Chen Y.Y."/>
            <person name="Chang S.B."/>
            <person name="Sakamoto S."/>
            <person name="Ohme-Takagi M."/>
            <person name="Yagi M."/>
            <person name="Zeng S.J."/>
            <person name="Shen C.Y."/>
            <person name="Yeh C.M."/>
            <person name="Luo Y.B."/>
            <person name="Tsai W.C."/>
            <person name="Van de Peer Y."/>
            <person name="Liu Z.J."/>
        </authorList>
    </citation>
    <scope>NUCLEOTIDE SEQUENCE [LARGE SCALE GENOMIC DNA]</scope>
    <source>
        <strain evidence="9">cv. Shenzhen</strain>
        <tissue evidence="8">Stem</tissue>
    </source>
</reference>
<dbReference type="InterPro" id="IPR036879">
    <property type="entry name" value="TF_MADSbox_sf"/>
</dbReference>
<dbReference type="FunFam" id="3.40.1810.10:FF:000024">
    <property type="entry name" value="Agamous-like MADS-box protein AGL80"/>
    <property type="match status" value="1"/>
</dbReference>
<accession>A0A2I0B421</accession>
<evidence type="ECO:0000259" key="7">
    <source>
        <dbReference type="PROSITE" id="PS50066"/>
    </source>
</evidence>
<dbReference type="SMART" id="SM00432">
    <property type="entry name" value="MADS"/>
    <property type="match status" value="1"/>
</dbReference>
<keyword evidence="9" id="KW-1185">Reference proteome</keyword>
<dbReference type="InterPro" id="IPR002100">
    <property type="entry name" value="TF_MADSbox"/>
</dbReference>
<keyword evidence="6" id="KW-0175">Coiled coil</keyword>
<name>A0A2I0B421_9ASPA</name>
<evidence type="ECO:0000256" key="6">
    <source>
        <dbReference type="SAM" id="Coils"/>
    </source>
</evidence>
<proteinExistence type="predicted"/>
<gene>
    <name evidence="8" type="primary">AGL80</name>
    <name evidence="8" type="ORF">AXF42_Ash012123</name>
</gene>
<dbReference type="PRINTS" id="PR00404">
    <property type="entry name" value="MADSDOMAIN"/>
</dbReference>
<dbReference type="AlphaFoldDB" id="A0A2I0B421"/>
<dbReference type="OrthoDB" id="762064at2759"/>
<dbReference type="Pfam" id="PF00319">
    <property type="entry name" value="SRF-TF"/>
    <property type="match status" value="1"/>
</dbReference>
<evidence type="ECO:0000256" key="4">
    <source>
        <dbReference type="ARBA" id="ARBA00023163"/>
    </source>
</evidence>
<dbReference type="Gene3D" id="3.40.1810.10">
    <property type="entry name" value="Transcription factor, MADS-box"/>
    <property type="match status" value="1"/>
</dbReference>
<dbReference type="GO" id="GO:0000987">
    <property type="term" value="F:cis-regulatory region sequence-specific DNA binding"/>
    <property type="evidence" value="ECO:0007669"/>
    <property type="project" value="InterPro"/>
</dbReference>
<comment type="subcellular location">
    <subcellularLocation>
        <location evidence="1">Nucleus</location>
    </subcellularLocation>
</comment>
<keyword evidence="4" id="KW-0804">Transcription</keyword>
<keyword evidence="3" id="KW-0238">DNA-binding</keyword>
<organism evidence="8 9">
    <name type="scientific">Apostasia shenzhenica</name>
    <dbReference type="NCBI Taxonomy" id="1088818"/>
    <lineage>
        <taxon>Eukaryota</taxon>
        <taxon>Viridiplantae</taxon>
        <taxon>Streptophyta</taxon>
        <taxon>Embryophyta</taxon>
        <taxon>Tracheophyta</taxon>
        <taxon>Spermatophyta</taxon>
        <taxon>Magnoliopsida</taxon>
        <taxon>Liliopsida</taxon>
        <taxon>Asparagales</taxon>
        <taxon>Orchidaceae</taxon>
        <taxon>Apostasioideae</taxon>
        <taxon>Apostasia</taxon>
    </lineage>
</organism>
<feature type="coiled-coil region" evidence="6">
    <location>
        <begin position="87"/>
        <end position="121"/>
    </location>
</feature>
<dbReference type="GO" id="GO:0046983">
    <property type="term" value="F:protein dimerization activity"/>
    <property type="evidence" value="ECO:0007669"/>
    <property type="project" value="InterPro"/>
</dbReference>
<keyword evidence="5" id="KW-0539">Nucleus</keyword>
<dbReference type="SUPFAM" id="SSF55455">
    <property type="entry name" value="SRF-like"/>
    <property type="match status" value="1"/>
</dbReference>
<feature type="domain" description="MADS-box" evidence="7">
    <location>
        <begin position="1"/>
        <end position="49"/>
    </location>
</feature>
<dbReference type="InterPro" id="IPR050142">
    <property type="entry name" value="MADS-box/MEF2_TF"/>
</dbReference>
<dbReference type="Proteomes" id="UP000236161">
    <property type="component" value="Unassembled WGS sequence"/>
</dbReference>
<dbReference type="CDD" id="cd00266">
    <property type="entry name" value="MADS_SRF_like"/>
    <property type="match status" value="1"/>
</dbReference>
<dbReference type="EMBL" id="KZ451916">
    <property type="protein sequence ID" value="PKA62537.1"/>
    <property type="molecule type" value="Genomic_DNA"/>
</dbReference>
<evidence type="ECO:0000256" key="3">
    <source>
        <dbReference type="ARBA" id="ARBA00023125"/>
    </source>
</evidence>
<dbReference type="GO" id="GO:0000981">
    <property type="term" value="F:DNA-binding transcription factor activity, RNA polymerase II-specific"/>
    <property type="evidence" value="ECO:0007669"/>
    <property type="project" value="InterPro"/>
</dbReference>
<evidence type="ECO:0000256" key="1">
    <source>
        <dbReference type="ARBA" id="ARBA00004123"/>
    </source>
</evidence>
<protein>
    <submittedName>
        <fullName evidence="8">Agamous-like MADS-box protein AGL80</fullName>
    </submittedName>
</protein>
<dbReference type="STRING" id="1088818.A0A2I0B421"/>
<dbReference type="GO" id="GO:0045944">
    <property type="term" value="P:positive regulation of transcription by RNA polymerase II"/>
    <property type="evidence" value="ECO:0007669"/>
    <property type="project" value="InterPro"/>
</dbReference>
<dbReference type="PROSITE" id="PS50066">
    <property type="entry name" value="MADS_BOX_2"/>
    <property type="match status" value="1"/>
</dbReference>
<evidence type="ECO:0000256" key="5">
    <source>
        <dbReference type="ARBA" id="ARBA00023242"/>
    </source>
</evidence>
<evidence type="ECO:0000313" key="8">
    <source>
        <dbReference type="EMBL" id="PKA62537.1"/>
    </source>
</evidence>
<dbReference type="PANTHER" id="PTHR48019">
    <property type="entry name" value="SERUM RESPONSE FACTOR HOMOLOG"/>
    <property type="match status" value="1"/>
</dbReference>